<dbReference type="Proteomes" id="UP000054653">
    <property type="component" value="Unassembled WGS sequence"/>
</dbReference>
<comment type="caution">
    <text evidence="1">The sequence shown here is derived from an EMBL/GenBank/DDBJ whole genome shotgun (WGS) entry which is preliminary data.</text>
</comment>
<evidence type="ECO:0000313" key="2">
    <source>
        <dbReference type="Proteomes" id="UP000054653"/>
    </source>
</evidence>
<dbReference type="EMBL" id="JYDI01000481">
    <property type="protein sequence ID" value="KRY44775.1"/>
    <property type="molecule type" value="Genomic_DNA"/>
</dbReference>
<gene>
    <name evidence="1" type="ORF">T03_3956</name>
</gene>
<sequence length="97" mass="10827">MEILLKFLHRRGSIRSGVFCSRYSQRLNFPKSTQDVVGRTFAFCQEDLRLRGLSRVGLSADEPAEEGLHRHGSAGCSSDSVSLKFIVIVDADQNIDQ</sequence>
<protein>
    <submittedName>
        <fullName evidence="1">Uncharacterized protein</fullName>
    </submittedName>
</protein>
<name>A0A0V1C6E9_TRIBR</name>
<keyword evidence="2" id="KW-1185">Reference proteome</keyword>
<dbReference type="AlphaFoldDB" id="A0A0V1C6E9"/>
<accession>A0A0V1C6E9</accession>
<proteinExistence type="predicted"/>
<reference evidence="1 2" key="1">
    <citation type="submission" date="2015-01" db="EMBL/GenBank/DDBJ databases">
        <title>Evolution of Trichinella species and genotypes.</title>
        <authorList>
            <person name="Korhonen P.K."/>
            <person name="Edoardo P."/>
            <person name="Giuseppe L.R."/>
            <person name="Gasser R.B."/>
        </authorList>
    </citation>
    <scope>NUCLEOTIDE SEQUENCE [LARGE SCALE GENOMIC DNA]</scope>
    <source>
        <strain evidence="1">ISS120</strain>
    </source>
</reference>
<evidence type="ECO:0000313" key="1">
    <source>
        <dbReference type="EMBL" id="KRY44775.1"/>
    </source>
</evidence>
<organism evidence="1 2">
    <name type="scientific">Trichinella britovi</name>
    <name type="common">Parasitic roundworm</name>
    <dbReference type="NCBI Taxonomy" id="45882"/>
    <lineage>
        <taxon>Eukaryota</taxon>
        <taxon>Metazoa</taxon>
        <taxon>Ecdysozoa</taxon>
        <taxon>Nematoda</taxon>
        <taxon>Enoplea</taxon>
        <taxon>Dorylaimia</taxon>
        <taxon>Trichinellida</taxon>
        <taxon>Trichinellidae</taxon>
        <taxon>Trichinella</taxon>
    </lineage>
</organism>